<dbReference type="Pfam" id="PF02244">
    <property type="entry name" value="Propep_M14"/>
    <property type="match status" value="1"/>
</dbReference>
<dbReference type="InterPro" id="IPR036990">
    <property type="entry name" value="M14A-like_propep"/>
</dbReference>
<evidence type="ECO:0000313" key="15">
    <source>
        <dbReference type="WBParaSite" id="GPLIN_000487900"/>
    </source>
</evidence>
<evidence type="ECO:0000256" key="7">
    <source>
        <dbReference type="ARBA" id="ARBA00022801"/>
    </source>
</evidence>
<dbReference type="InterPro" id="IPR000834">
    <property type="entry name" value="Peptidase_M14"/>
</dbReference>
<dbReference type="SUPFAM" id="SSF53187">
    <property type="entry name" value="Zn-dependent exopeptidases"/>
    <property type="match status" value="1"/>
</dbReference>
<dbReference type="PANTHER" id="PTHR11705">
    <property type="entry name" value="PROTEASE FAMILY M14 CARBOXYPEPTIDASE A,B"/>
    <property type="match status" value="1"/>
</dbReference>
<evidence type="ECO:0000256" key="9">
    <source>
        <dbReference type="ARBA" id="ARBA00023049"/>
    </source>
</evidence>
<dbReference type="Pfam" id="PF00246">
    <property type="entry name" value="Peptidase_M14"/>
    <property type="match status" value="1"/>
</dbReference>
<comment type="similarity">
    <text evidence="2 11">Belongs to the peptidase M14 family.</text>
</comment>
<comment type="cofactor">
    <cofactor evidence="1">
        <name>Zn(2+)</name>
        <dbReference type="ChEBI" id="CHEBI:29105"/>
    </cofactor>
</comment>
<evidence type="ECO:0000259" key="13">
    <source>
        <dbReference type="PROSITE" id="PS52035"/>
    </source>
</evidence>
<evidence type="ECO:0000256" key="3">
    <source>
        <dbReference type="ARBA" id="ARBA00022645"/>
    </source>
</evidence>
<evidence type="ECO:0000256" key="8">
    <source>
        <dbReference type="ARBA" id="ARBA00022833"/>
    </source>
</evidence>
<dbReference type="SUPFAM" id="SSF54897">
    <property type="entry name" value="Protease propeptides/inhibitors"/>
    <property type="match status" value="1"/>
</dbReference>
<feature type="active site" description="Proton donor/acceptor" evidence="11">
    <location>
        <position position="404"/>
    </location>
</feature>
<name>A0A183BW90_GLOPA</name>
<dbReference type="PANTHER" id="PTHR11705:SF91">
    <property type="entry name" value="FI01817P-RELATED"/>
    <property type="match status" value="1"/>
</dbReference>
<dbReference type="GO" id="GO:0008270">
    <property type="term" value="F:zinc ion binding"/>
    <property type="evidence" value="ECO:0007669"/>
    <property type="project" value="InterPro"/>
</dbReference>
<evidence type="ECO:0000256" key="10">
    <source>
        <dbReference type="ARBA" id="ARBA00023157"/>
    </source>
</evidence>
<evidence type="ECO:0000256" key="2">
    <source>
        <dbReference type="ARBA" id="ARBA00005988"/>
    </source>
</evidence>
<keyword evidence="7" id="KW-0378">Hydrolase</keyword>
<dbReference type="PROSITE" id="PS00132">
    <property type="entry name" value="CARBOXYPEPT_ZN_1"/>
    <property type="match status" value="1"/>
</dbReference>
<dbReference type="GO" id="GO:0006508">
    <property type="term" value="P:proteolysis"/>
    <property type="evidence" value="ECO:0007669"/>
    <property type="project" value="UniProtKB-KW"/>
</dbReference>
<dbReference type="InterPro" id="IPR057246">
    <property type="entry name" value="CARBOXYPEPT_ZN_1"/>
</dbReference>
<evidence type="ECO:0000256" key="6">
    <source>
        <dbReference type="ARBA" id="ARBA00022729"/>
    </source>
</evidence>
<reference evidence="14" key="1">
    <citation type="submission" date="2013-12" db="EMBL/GenBank/DDBJ databases">
        <authorList>
            <person name="Aslett M."/>
        </authorList>
    </citation>
    <scope>NUCLEOTIDE SEQUENCE [LARGE SCALE GENOMIC DNA]</scope>
    <source>
        <strain evidence="14">Lindley</strain>
    </source>
</reference>
<evidence type="ECO:0000256" key="5">
    <source>
        <dbReference type="ARBA" id="ARBA00022723"/>
    </source>
</evidence>
<feature type="domain" description="Peptidase M14" evidence="13">
    <location>
        <begin position="132"/>
        <end position="442"/>
    </location>
</feature>
<dbReference type="Proteomes" id="UP000050741">
    <property type="component" value="Unassembled WGS sequence"/>
</dbReference>
<protein>
    <submittedName>
        <fullName evidence="15">Peptidase_M14 domain-containing protein</fullName>
    </submittedName>
</protein>
<organism evidence="14 15">
    <name type="scientific">Globodera pallida</name>
    <name type="common">Potato cyst nematode worm</name>
    <name type="synonym">Heterodera pallida</name>
    <dbReference type="NCBI Taxonomy" id="36090"/>
    <lineage>
        <taxon>Eukaryota</taxon>
        <taxon>Metazoa</taxon>
        <taxon>Ecdysozoa</taxon>
        <taxon>Nematoda</taxon>
        <taxon>Chromadorea</taxon>
        <taxon>Rhabditida</taxon>
        <taxon>Tylenchina</taxon>
        <taxon>Tylenchomorpha</taxon>
        <taxon>Tylenchoidea</taxon>
        <taxon>Heteroderidae</taxon>
        <taxon>Heteroderinae</taxon>
        <taxon>Globodera</taxon>
    </lineage>
</organism>
<evidence type="ECO:0000256" key="11">
    <source>
        <dbReference type="PROSITE-ProRule" id="PRU01379"/>
    </source>
</evidence>
<keyword evidence="3" id="KW-0121">Carboxypeptidase</keyword>
<evidence type="ECO:0000256" key="4">
    <source>
        <dbReference type="ARBA" id="ARBA00022670"/>
    </source>
</evidence>
<dbReference type="AlphaFoldDB" id="A0A183BW90"/>
<dbReference type="GO" id="GO:0005615">
    <property type="term" value="C:extracellular space"/>
    <property type="evidence" value="ECO:0007669"/>
    <property type="project" value="TreeGrafter"/>
</dbReference>
<keyword evidence="5" id="KW-0479">Metal-binding</keyword>
<dbReference type="Gene3D" id="3.30.70.340">
    <property type="entry name" value="Metallocarboxypeptidase-like"/>
    <property type="match status" value="1"/>
</dbReference>
<dbReference type="FunFam" id="3.40.630.10:FF:000084">
    <property type="entry name" value="Carboxypeptidase B2"/>
    <property type="match status" value="1"/>
</dbReference>
<keyword evidence="4" id="KW-0645">Protease</keyword>
<accession>A0A183BW90</accession>
<feature type="signal peptide" evidence="12">
    <location>
        <begin position="1"/>
        <end position="23"/>
    </location>
</feature>
<evidence type="ECO:0000256" key="1">
    <source>
        <dbReference type="ARBA" id="ARBA00001947"/>
    </source>
</evidence>
<dbReference type="Gene3D" id="3.40.630.10">
    <property type="entry name" value="Zn peptidases"/>
    <property type="match status" value="1"/>
</dbReference>
<proteinExistence type="inferred from homology"/>
<keyword evidence="6 12" id="KW-0732">Signal</keyword>
<reference evidence="15" key="3">
    <citation type="submission" date="2016-06" db="UniProtKB">
        <authorList>
            <consortium name="WormBaseParasite"/>
        </authorList>
    </citation>
    <scope>IDENTIFICATION</scope>
</reference>
<dbReference type="GO" id="GO:0004181">
    <property type="term" value="F:metallocarboxypeptidase activity"/>
    <property type="evidence" value="ECO:0007669"/>
    <property type="project" value="InterPro"/>
</dbReference>
<keyword evidence="9" id="KW-0482">Metalloprotease</keyword>
<evidence type="ECO:0000256" key="12">
    <source>
        <dbReference type="SAM" id="SignalP"/>
    </source>
</evidence>
<sequence>MSAINIVLLCFFIHCATLSASKSQHFEYYDGFQIIRVALKSDENSAAMENFSSKFDSKSVQLWNFRPDFKESADIFVGPEKIDEVLAFLKNNGIEHHTVDSNYGILLREHFGNLTYEEIETIEKESDFNLNKFQPFDMIVKYLQFLAENYTEFVKLGSLGKTFEGRDQPIITLGYKNGSSQKPSLLVDAGIHAREWIAPATALHFINAFVNDPDMHDLLHEIDVHIVPVLNADGYVYTWKKNRLWRKTRSGPRKADPEICSAKDIAEYEDEEHNCFGTDGNRNFPYKWGISGTNGCPCGETFRGDSALSEPETRNLAQFVRSHNTTLKAWWILHTFSAWIAYDNRSNKENVEQLKRVAHAMAEAIANSGKDKYKYKVHEVNYLCPGCSLDFGRTQDIKLMFFTELTNGYYNDKYYGFVFPEESINNVAKSIIPALRILADEVRKEKGEGLENKFC</sequence>
<dbReference type="SMART" id="SM00631">
    <property type="entry name" value="Zn_pept"/>
    <property type="match status" value="1"/>
</dbReference>
<feature type="chain" id="PRO_5008146694" evidence="12">
    <location>
        <begin position="24"/>
        <end position="455"/>
    </location>
</feature>
<evidence type="ECO:0000313" key="14">
    <source>
        <dbReference type="Proteomes" id="UP000050741"/>
    </source>
</evidence>
<reference evidence="14" key="2">
    <citation type="submission" date="2014-05" db="EMBL/GenBank/DDBJ databases">
        <title>The genome and life-stage specific transcriptomes of Globodera pallida elucidate key aspects of plant parasitism by a cyst nematode.</title>
        <authorList>
            <person name="Cotton J.A."/>
            <person name="Lilley C.J."/>
            <person name="Jones L.M."/>
            <person name="Kikuchi T."/>
            <person name="Reid A.J."/>
            <person name="Thorpe P."/>
            <person name="Tsai I.J."/>
            <person name="Beasley H."/>
            <person name="Blok V."/>
            <person name="Cock P.J.A."/>
            <person name="Van den Akker S.E."/>
            <person name="Holroyd N."/>
            <person name="Hunt M."/>
            <person name="Mantelin S."/>
            <person name="Naghra H."/>
            <person name="Pain A."/>
            <person name="Palomares-Rius J.E."/>
            <person name="Zarowiecki M."/>
            <person name="Berriman M."/>
            <person name="Jones J.T."/>
            <person name="Urwin P.E."/>
        </authorList>
    </citation>
    <scope>NUCLEOTIDE SEQUENCE [LARGE SCALE GENOMIC DNA]</scope>
    <source>
        <strain evidence="14">Lindley</strain>
    </source>
</reference>
<dbReference type="WBParaSite" id="GPLIN_000487900">
    <property type="protein sequence ID" value="GPLIN_000487900"/>
    <property type="gene ID" value="GPLIN_000487900"/>
</dbReference>
<keyword evidence="14" id="KW-1185">Reference proteome</keyword>
<dbReference type="PROSITE" id="PS52035">
    <property type="entry name" value="PEPTIDASE_M14"/>
    <property type="match status" value="1"/>
</dbReference>
<keyword evidence="10" id="KW-1015">Disulfide bond</keyword>
<dbReference type="PRINTS" id="PR00765">
    <property type="entry name" value="CRBOXYPTASEA"/>
</dbReference>
<keyword evidence="8" id="KW-0862">Zinc</keyword>
<dbReference type="InterPro" id="IPR003146">
    <property type="entry name" value="M14A_act_pep"/>
</dbReference>